<dbReference type="GO" id="GO:0016747">
    <property type="term" value="F:acyltransferase activity, transferring groups other than amino-acyl groups"/>
    <property type="evidence" value="ECO:0007669"/>
    <property type="project" value="InterPro"/>
</dbReference>
<name>A0AAV8QGZ8_ENSVE</name>
<dbReference type="EMBL" id="JAQQAF010000007">
    <property type="protein sequence ID" value="KAJ8470179.1"/>
    <property type="molecule type" value="Genomic_DNA"/>
</dbReference>
<dbReference type="InterPro" id="IPR016181">
    <property type="entry name" value="Acyl_CoA_acyltransferase"/>
</dbReference>
<dbReference type="Pfam" id="PF13302">
    <property type="entry name" value="Acetyltransf_3"/>
    <property type="match status" value="1"/>
</dbReference>
<evidence type="ECO:0000259" key="1">
    <source>
        <dbReference type="PROSITE" id="PS51186"/>
    </source>
</evidence>
<accession>A0AAV8QGZ8</accession>
<proteinExistence type="predicted"/>
<dbReference type="Gene3D" id="3.40.630.30">
    <property type="match status" value="1"/>
</dbReference>
<dbReference type="SUPFAM" id="SSF55729">
    <property type="entry name" value="Acyl-CoA N-acyltransferases (Nat)"/>
    <property type="match status" value="1"/>
</dbReference>
<evidence type="ECO:0000313" key="2">
    <source>
        <dbReference type="EMBL" id="KAJ8470179.1"/>
    </source>
</evidence>
<organism evidence="2 3">
    <name type="scientific">Ensete ventricosum</name>
    <name type="common">Abyssinian banana</name>
    <name type="synonym">Musa ensete</name>
    <dbReference type="NCBI Taxonomy" id="4639"/>
    <lineage>
        <taxon>Eukaryota</taxon>
        <taxon>Viridiplantae</taxon>
        <taxon>Streptophyta</taxon>
        <taxon>Embryophyta</taxon>
        <taxon>Tracheophyta</taxon>
        <taxon>Spermatophyta</taxon>
        <taxon>Magnoliopsida</taxon>
        <taxon>Liliopsida</taxon>
        <taxon>Zingiberales</taxon>
        <taxon>Musaceae</taxon>
        <taxon>Ensete</taxon>
    </lineage>
</organism>
<protein>
    <recommendedName>
        <fullName evidence="1">N-acetyltransferase domain-containing protein</fullName>
    </recommendedName>
</protein>
<evidence type="ECO:0000313" key="3">
    <source>
        <dbReference type="Proteomes" id="UP001222027"/>
    </source>
</evidence>
<feature type="domain" description="N-acetyltransferase" evidence="1">
    <location>
        <begin position="1"/>
        <end position="130"/>
    </location>
</feature>
<comment type="caution">
    <text evidence="2">The sequence shown here is derived from an EMBL/GenBank/DDBJ whole genome shotgun (WGS) entry which is preliminary data.</text>
</comment>
<dbReference type="Proteomes" id="UP001222027">
    <property type="component" value="Unassembled WGS sequence"/>
</dbReference>
<dbReference type="InterPro" id="IPR000182">
    <property type="entry name" value="GNAT_dom"/>
</dbReference>
<sequence length="142" mass="14945">MGATPTRRSSAGTCGRRCSLTRGSGLYAWVGVGGGGRPIGAVSVELGAGCDRCKGELGYVLAAAHWGRGYATAAVKMAVRSVFQEVEGLERVEALVDVDNKGSQRVLEKAGFVREGVLRKSMVLKGRTRDMVMFSFISTDGG</sequence>
<dbReference type="PROSITE" id="PS51186">
    <property type="entry name" value="GNAT"/>
    <property type="match status" value="1"/>
</dbReference>
<reference evidence="2 3" key="1">
    <citation type="submission" date="2022-12" db="EMBL/GenBank/DDBJ databases">
        <title>Chromosome-scale assembly of the Ensete ventricosum genome.</title>
        <authorList>
            <person name="Dussert Y."/>
            <person name="Stocks J."/>
            <person name="Wendawek A."/>
            <person name="Woldeyes F."/>
            <person name="Nichols R.A."/>
            <person name="Borrell J.S."/>
        </authorList>
    </citation>
    <scope>NUCLEOTIDE SEQUENCE [LARGE SCALE GENOMIC DNA]</scope>
    <source>
        <strain evidence="3">cv. Maze</strain>
        <tissue evidence="2">Seeds</tissue>
    </source>
</reference>
<keyword evidence="3" id="KW-1185">Reference proteome</keyword>
<dbReference type="PANTHER" id="PTHR46067">
    <property type="entry name" value="ACYL-COA N-ACYLTRANSFERASES (NAT) SUPERFAMILY PROTEIN"/>
    <property type="match status" value="1"/>
</dbReference>
<dbReference type="PANTHER" id="PTHR46067:SF27">
    <property type="entry name" value="ACYL-COA N-ACYLTRANSFERASES (NAT) SUPERFAMILY PROTEIN"/>
    <property type="match status" value="1"/>
</dbReference>
<dbReference type="AlphaFoldDB" id="A0AAV8QGZ8"/>
<gene>
    <name evidence="2" type="ORF">OPV22_024522</name>
</gene>